<keyword evidence="1" id="KW-0378">Hydrolase</keyword>
<dbReference type="GO" id="GO:0004519">
    <property type="term" value="F:endonuclease activity"/>
    <property type="evidence" value="ECO:0007669"/>
    <property type="project" value="UniProtKB-KW"/>
</dbReference>
<name>A0AAW3XNX7_9ENTR</name>
<accession>A0AAW3XNX7</accession>
<dbReference type="RefSeq" id="WP_045268945.1">
    <property type="nucleotide sequence ID" value="NZ_AP022498.1"/>
</dbReference>
<proteinExistence type="predicted"/>
<dbReference type="PANTHER" id="PTHR38733:SF1">
    <property type="entry name" value="TYPE IV METHYL-DIRECTED RESTRICTION ENZYME ECOKMCRBC"/>
    <property type="match status" value="1"/>
</dbReference>
<keyword evidence="1" id="KW-0255">Endonuclease</keyword>
<reference evidence="1" key="1">
    <citation type="submission" date="2020-08" db="EMBL/GenBank/DDBJ databases">
        <title>Distribution of Beta-Lactamase Producing Gram-Negative Bacterial Isolates in Isabela River of Santo Domingo, Dominican Republic.</title>
        <authorList>
            <person name="Calderon V."/>
            <person name="Del Rosario C."/>
            <person name="Duarte A."/>
            <person name="Bonnelly R."/>
            <person name="Barauna R."/>
            <person name="Ramos R.T."/>
            <person name="Perdomo O.P."/>
            <person name="Rodriguez De Francisco L.E."/>
            <person name="Franco De Los Santos E.F."/>
        </authorList>
    </citation>
    <scope>NUCLEOTIDE SEQUENCE</scope>
    <source>
        <strain evidence="1">INTEC_BI4_1.1</strain>
    </source>
</reference>
<dbReference type="PANTHER" id="PTHR38733">
    <property type="entry name" value="PROTEIN MCRC"/>
    <property type="match status" value="1"/>
</dbReference>
<gene>
    <name evidence="1" type="ORF">H9R40_21580</name>
</gene>
<comment type="caution">
    <text evidence="1">The sequence shown here is derived from an EMBL/GenBank/DDBJ whole genome shotgun (WGS) entry which is preliminary data.</text>
</comment>
<organism evidence="1 2">
    <name type="scientific">Enterobacter kobei</name>
    <dbReference type="NCBI Taxonomy" id="208224"/>
    <lineage>
        <taxon>Bacteria</taxon>
        <taxon>Pseudomonadati</taxon>
        <taxon>Pseudomonadota</taxon>
        <taxon>Gammaproteobacteria</taxon>
        <taxon>Enterobacterales</taxon>
        <taxon>Enterobacteriaceae</taxon>
        <taxon>Enterobacter</taxon>
        <taxon>Enterobacter cloacae complex</taxon>
    </lineage>
</organism>
<keyword evidence="1" id="KW-0540">Nuclease</keyword>
<sequence>MTPGRYWTIFEHGHVISENDRGRIEHAVALPDTLFQWLVQRCLSDNAEYDGRLLTLRSVGRVQALQVKNYVGVIALPGGAFIEVLPKTGNDNAREQLLMMLRTLKTFRHIATTSASIQTSRMPLMDIFIQQFISSVQAILQQGLKRDYLRQQDNLAWMKGKLRISAQLTKNSVRRDRFQVEYDEYSVDRPENRLLKTAIDNVSRLTRNAELIRQLQSLRSTFETITPVVDVAYAFSQVRLDRHMHHYEQALNWAKLILLGESPHCMQGQANATSLLFPMEAVFESFVAAWMQHHHHRHYRIDTQTKAHSLARYHTKNMFRLKPDIWLRPHNDTTHSAVICDTKWKKIKPHKPGFNISQHDLYQMQAYGVKYLDSRGDMLLIYPEYDSFRDALPHPFELHNPQGHALRLWVVPFAIGTSIQKSTLCLPKALSL</sequence>
<dbReference type="EMBL" id="JACSEP010000113">
    <property type="protein sequence ID" value="MBC6325731.1"/>
    <property type="molecule type" value="Genomic_DNA"/>
</dbReference>
<dbReference type="Pfam" id="PF10117">
    <property type="entry name" value="McrBC"/>
    <property type="match status" value="1"/>
</dbReference>
<evidence type="ECO:0000313" key="1">
    <source>
        <dbReference type="EMBL" id="MBC6325731.1"/>
    </source>
</evidence>
<dbReference type="InterPro" id="IPR019292">
    <property type="entry name" value="McrC"/>
</dbReference>
<dbReference type="Proteomes" id="UP000613022">
    <property type="component" value="Unassembled WGS sequence"/>
</dbReference>
<protein>
    <submittedName>
        <fullName evidence="1">Restriction endonuclease</fullName>
    </submittedName>
</protein>
<dbReference type="AlphaFoldDB" id="A0AAW3XNX7"/>
<evidence type="ECO:0000313" key="2">
    <source>
        <dbReference type="Proteomes" id="UP000613022"/>
    </source>
</evidence>